<keyword evidence="2" id="KW-0812">Transmembrane</keyword>
<dbReference type="Proteomes" id="UP000886523">
    <property type="component" value="Unassembled WGS sequence"/>
</dbReference>
<evidence type="ECO:0000313" key="4">
    <source>
        <dbReference type="Proteomes" id="UP000886523"/>
    </source>
</evidence>
<keyword evidence="2" id="KW-1133">Transmembrane helix</keyword>
<sequence>MGDQHRRSHRVVIPYPAALQHRKDAWDKGVSFMKNRETSANKTRKAPHKDEQSAYNNRHGHSSKGIYHPFFSYPLPPRLGPSSFHIICFFIDFDSLNKSLRLLLSLILSLLHSLLHSLFLHIFSLFW</sequence>
<organism evidence="3 4">
    <name type="scientific">Hydnum rufescens UP504</name>
    <dbReference type="NCBI Taxonomy" id="1448309"/>
    <lineage>
        <taxon>Eukaryota</taxon>
        <taxon>Fungi</taxon>
        <taxon>Dikarya</taxon>
        <taxon>Basidiomycota</taxon>
        <taxon>Agaricomycotina</taxon>
        <taxon>Agaricomycetes</taxon>
        <taxon>Cantharellales</taxon>
        <taxon>Hydnaceae</taxon>
        <taxon>Hydnum</taxon>
    </lineage>
</organism>
<comment type="caution">
    <text evidence="3">The sequence shown here is derived from an EMBL/GenBank/DDBJ whole genome shotgun (WGS) entry which is preliminary data.</text>
</comment>
<feature type="region of interest" description="Disordered" evidence="1">
    <location>
        <begin position="36"/>
        <end position="58"/>
    </location>
</feature>
<evidence type="ECO:0000256" key="1">
    <source>
        <dbReference type="SAM" id="MobiDB-lite"/>
    </source>
</evidence>
<protein>
    <submittedName>
        <fullName evidence="3">Uncharacterized protein</fullName>
    </submittedName>
</protein>
<accession>A0A9P6AXU8</accession>
<keyword evidence="2" id="KW-0472">Membrane</keyword>
<evidence type="ECO:0000313" key="3">
    <source>
        <dbReference type="EMBL" id="KAF9513875.1"/>
    </source>
</evidence>
<keyword evidence="4" id="KW-1185">Reference proteome</keyword>
<reference evidence="3" key="1">
    <citation type="journal article" date="2020" name="Nat. Commun.">
        <title>Large-scale genome sequencing of mycorrhizal fungi provides insights into the early evolution of symbiotic traits.</title>
        <authorList>
            <person name="Miyauchi S."/>
            <person name="Kiss E."/>
            <person name="Kuo A."/>
            <person name="Drula E."/>
            <person name="Kohler A."/>
            <person name="Sanchez-Garcia M."/>
            <person name="Morin E."/>
            <person name="Andreopoulos B."/>
            <person name="Barry K.W."/>
            <person name="Bonito G."/>
            <person name="Buee M."/>
            <person name="Carver A."/>
            <person name="Chen C."/>
            <person name="Cichocki N."/>
            <person name="Clum A."/>
            <person name="Culley D."/>
            <person name="Crous P.W."/>
            <person name="Fauchery L."/>
            <person name="Girlanda M."/>
            <person name="Hayes R.D."/>
            <person name="Keri Z."/>
            <person name="LaButti K."/>
            <person name="Lipzen A."/>
            <person name="Lombard V."/>
            <person name="Magnuson J."/>
            <person name="Maillard F."/>
            <person name="Murat C."/>
            <person name="Nolan M."/>
            <person name="Ohm R.A."/>
            <person name="Pangilinan J."/>
            <person name="Pereira M.F."/>
            <person name="Perotto S."/>
            <person name="Peter M."/>
            <person name="Pfister S."/>
            <person name="Riley R."/>
            <person name="Sitrit Y."/>
            <person name="Stielow J.B."/>
            <person name="Szollosi G."/>
            <person name="Zifcakova L."/>
            <person name="Stursova M."/>
            <person name="Spatafora J.W."/>
            <person name="Tedersoo L."/>
            <person name="Vaario L.M."/>
            <person name="Yamada A."/>
            <person name="Yan M."/>
            <person name="Wang P."/>
            <person name="Xu J."/>
            <person name="Bruns T."/>
            <person name="Baldrian P."/>
            <person name="Vilgalys R."/>
            <person name="Dunand C."/>
            <person name="Henrissat B."/>
            <person name="Grigoriev I.V."/>
            <person name="Hibbett D."/>
            <person name="Nagy L.G."/>
            <person name="Martin F.M."/>
        </authorList>
    </citation>
    <scope>NUCLEOTIDE SEQUENCE</scope>
    <source>
        <strain evidence="3">UP504</strain>
    </source>
</reference>
<gene>
    <name evidence="3" type="ORF">BS47DRAFT_909503</name>
</gene>
<dbReference type="EMBL" id="MU128967">
    <property type="protein sequence ID" value="KAF9513875.1"/>
    <property type="molecule type" value="Genomic_DNA"/>
</dbReference>
<feature type="transmembrane region" description="Helical" evidence="2">
    <location>
        <begin position="102"/>
        <end position="126"/>
    </location>
</feature>
<dbReference type="AlphaFoldDB" id="A0A9P6AXU8"/>
<name>A0A9P6AXU8_9AGAM</name>
<evidence type="ECO:0000256" key="2">
    <source>
        <dbReference type="SAM" id="Phobius"/>
    </source>
</evidence>
<proteinExistence type="predicted"/>